<organism evidence="1 2">
    <name type="scientific">Streblomastix strix</name>
    <dbReference type="NCBI Taxonomy" id="222440"/>
    <lineage>
        <taxon>Eukaryota</taxon>
        <taxon>Metamonada</taxon>
        <taxon>Preaxostyla</taxon>
        <taxon>Oxymonadida</taxon>
        <taxon>Streblomastigidae</taxon>
        <taxon>Streblomastix</taxon>
    </lineage>
</organism>
<comment type="caution">
    <text evidence="1">The sequence shown here is derived from an EMBL/GenBank/DDBJ whole genome shotgun (WGS) entry which is preliminary data.</text>
</comment>
<reference evidence="1 2" key="1">
    <citation type="submission" date="2019-03" db="EMBL/GenBank/DDBJ databases">
        <title>Single cell metagenomics reveals metabolic interactions within the superorganism composed of flagellate Streblomastix strix and complex community of Bacteroidetes bacteria on its surface.</title>
        <authorList>
            <person name="Treitli S.C."/>
            <person name="Kolisko M."/>
            <person name="Husnik F."/>
            <person name="Keeling P."/>
            <person name="Hampl V."/>
        </authorList>
    </citation>
    <scope>NUCLEOTIDE SEQUENCE [LARGE SCALE GENOMIC DNA]</scope>
    <source>
        <strain evidence="1">ST1C</strain>
    </source>
</reference>
<dbReference type="AlphaFoldDB" id="A0A5J4XAD8"/>
<gene>
    <name evidence="1" type="ORF">EZS28_001001</name>
</gene>
<evidence type="ECO:0000313" key="2">
    <source>
        <dbReference type="Proteomes" id="UP000324800"/>
    </source>
</evidence>
<accession>A0A5J4XAD8</accession>
<dbReference type="EMBL" id="SNRW01000096">
    <property type="protein sequence ID" value="KAA6403469.1"/>
    <property type="molecule type" value="Genomic_DNA"/>
</dbReference>
<protein>
    <submittedName>
        <fullName evidence="1">Uncharacterized protein</fullName>
    </submittedName>
</protein>
<dbReference type="Proteomes" id="UP000324800">
    <property type="component" value="Unassembled WGS sequence"/>
</dbReference>
<sequence>MQKLNQKQNQKENKKQNVKEKQILNVLEIWTWTSNENNYSMKMSKKIKIGFEWRFLLILEEIIQKLIQIMIKGIMIMKKIMKL</sequence>
<proteinExistence type="predicted"/>
<evidence type="ECO:0000313" key="1">
    <source>
        <dbReference type="EMBL" id="KAA6403469.1"/>
    </source>
</evidence>
<name>A0A5J4XAD8_9EUKA</name>